<accession>A0A0N8GPV3</accession>
<feature type="transmembrane region" description="Helical" evidence="1">
    <location>
        <begin position="58"/>
        <end position="77"/>
    </location>
</feature>
<gene>
    <name evidence="2" type="ORF">SE18_20275</name>
</gene>
<keyword evidence="1" id="KW-0812">Transmembrane</keyword>
<dbReference type="RefSeq" id="WP_054536287.1">
    <property type="nucleotide sequence ID" value="NZ_LGKP01000032.1"/>
</dbReference>
<evidence type="ECO:0000313" key="3">
    <source>
        <dbReference type="Proteomes" id="UP000050277"/>
    </source>
</evidence>
<reference evidence="2 3" key="1">
    <citation type="submission" date="2015-07" db="EMBL/GenBank/DDBJ databases">
        <title>Whole genome sequence of Herpetosiphon geysericola DSM 7119.</title>
        <authorList>
            <person name="Hemp J."/>
            <person name="Ward L.M."/>
            <person name="Pace L.A."/>
            <person name="Fischer W.W."/>
        </authorList>
    </citation>
    <scope>NUCLEOTIDE SEQUENCE [LARGE SCALE GENOMIC DNA]</scope>
    <source>
        <strain evidence="2 3">DSM 7119</strain>
    </source>
</reference>
<dbReference type="AlphaFoldDB" id="A0A0N8GPV3"/>
<dbReference type="Proteomes" id="UP000050277">
    <property type="component" value="Unassembled WGS sequence"/>
</dbReference>
<name>A0A0N8GPV3_9CHLR</name>
<feature type="transmembrane region" description="Helical" evidence="1">
    <location>
        <begin position="214"/>
        <end position="232"/>
    </location>
</feature>
<sequence length="342" mass="39405">MYCPRCYIKFPSGETRCPKCGGPGLPRNTLLKPATAAPTQAPSMAMTSKQSRYHLTKALFPFLVITVPIIGICTLVLARNFTLIPLLIIIGLIVAAIALNKHLYDFINDVVYVETDQLLKIERMYIRKDYRIYVAFFKRLGDFQIDSELYANAQLQSFYRIMYSPKSKKLWNIKLESNQAAIDQLLNTQEVEDLKNTEYLAAQSRLSLNQRKEIIKMMLMNLGLGVIVAFFARGSIEQLIAGSFSFSNLVQVLFLFMLWMLIIQTAFQLIDLITGKLESSIDICIGFDRRSSPLGNRYTAKFQQLGKTFVNQQHYMHMRKGERYRIVYSRWSKLVWDVQKIT</sequence>
<proteinExistence type="predicted"/>
<comment type="caution">
    <text evidence="2">The sequence shown here is derived from an EMBL/GenBank/DDBJ whole genome shotgun (WGS) entry which is preliminary data.</text>
</comment>
<dbReference type="OrthoDB" id="9817879at2"/>
<feature type="transmembrane region" description="Helical" evidence="1">
    <location>
        <begin position="83"/>
        <end position="99"/>
    </location>
</feature>
<evidence type="ECO:0000256" key="1">
    <source>
        <dbReference type="SAM" id="Phobius"/>
    </source>
</evidence>
<organism evidence="2 3">
    <name type="scientific">Herpetosiphon geysericola</name>
    <dbReference type="NCBI Taxonomy" id="70996"/>
    <lineage>
        <taxon>Bacteria</taxon>
        <taxon>Bacillati</taxon>
        <taxon>Chloroflexota</taxon>
        <taxon>Chloroflexia</taxon>
        <taxon>Herpetosiphonales</taxon>
        <taxon>Herpetosiphonaceae</taxon>
        <taxon>Herpetosiphon</taxon>
    </lineage>
</organism>
<protein>
    <submittedName>
        <fullName evidence="2">Uncharacterized protein</fullName>
    </submittedName>
</protein>
<keyword evidence="1" id="KW-1133">Transmembrane helix</keyword>
<keyword evidence="3" id="KW-1185">Reference proteome</keyword>
<evidence type="ECO:0000313" key="2">
    <source>
        <dbReference type="EMBL" id="KPL81938.1"/>
    </source>
</evidence>
<dbReference type="EMBL" id="LGKP01000032">
    <property type="protein sequence ID" value="KPL81938.1"/>
    <property type="molecule type" value="Genomic_DNA"/>
</dbReference>
<keyword evidence="1" id="KW-0472">Membrane</keyword>